<comment type="caution">
    <text evidence="8">The sequence shown here is derived from an EMBL/GenBank/DDBJ whole genome shotgun (WGS) entry which is preliminary data.</text>
</comment>
<evidence type="ECO:0000256" key="6">
    <source>
        <dbReference type="ARBA" id="ARBA00023270"/>
    </source>
</evidence>
<dbReference type="GO" id="GO:0005737">
    <property type="term" value="C:cytoplasm"/>
    <property type="evidence" value="ECO:0007669"/>
    <property type="project" value="InterPro"/>
</dbReference>
<keyword evidence="5 7" id="KW-0570">Pentose shunt</keyword>
<dbReference type="GO" id="GO:0009052">
    <property type="term" value="P:pentose-phosphate shunt, non-oxidative branch"/>
    <property type="evidence" value="ECO:0007669"/>
    <property type="project" value="TreeGrafter"/>
</dbReference>
<evidence type="ECO:0000256" key="2">
    <source>
        <dbReference type="ARBA" id="ARBA00008012"/>
    </source>
</evidence>
<keyword evidence="9" id="KW-1185">Reference proteome</keyword>
<dbReference type="PANTHER" id="PTHR10683">
    <property type="entry name" value="TRANSALDOLASE"/>
    <property type="match status" value="1"/>
</dbReference>
<evidence type="ECO:0000313" key="9">
    <source>
        <dbReference type="Proteomes" id="UP000752696"/>
    </source>
</evidence>
<feature type="non-terminal residue" evidence="8">
    <location>
        <position position="1"/>
    </location>
</feature>
<dbReference type="EC" id="2.2.1.2" evidence="3 7"/>
<dbReference type="AlphaFoldDB" id="A0A6V7GV42"/>
<reference evidence="8" key="1">
    <citation type="submission" date="2020-07" db="EMBL/GenBank/DDBJ databases">
        <authorList>
            <person name="Nazaruddin N."/>
        </authorList>
    </citation>
    <scope>NUCLEOTIDE SEQUENCE</scope>
</reference>
<evidence type="ECO:0000256" key="5">
    <source>
        <dbReference type="ARBA" id="ARBA00023126"/>
    </source>
</evidence>
<dbReference type="OrthoDB" id="2015515at2759"/>
<dbReference type="Gene3D" id="3.20.20.70">
    <property type="entry name" value="Aldolase class I"/>
    <property type="match status" value="1"/>
</dbReference>
<proteinExistence type="inferred from homology"/>
<accession>A0A6V7GV42</accession>
<dbReference type="UniPathway" id="UPA00115">
    <property type="reaction ID" value="UER00414"/>
</dbReference>
<evidence type="ECO:0000313" key="8">
    <source>
        <dbReference type="EMBL" id="CAD1468802.1"/>
    </source>
</evidence>
<comment type="pathway">
    <text evidence="1 7">Carbohydrate degradation; pentose phosphate pathway; D-glyceraldehyde 3-phosphate and beta-D-fructose 6-phosphate from D-ribose 5-phosphate and D-xylulose 5-phosphate (non-oxidative stage): step 2/3.</text>
</comment>
<dbReference type="InterPro" id="IPR001585">
    <property type="entry name" value="TAL/FSA"/>
</dbReference>
<organism evidence="8 9">
    <name type="scientific">Heterotrigona itama</name>
    <dbReference type="NCBI Taxonomy" id="395501"/>
    <lineage>
        <taxon>Eukaryota</taxon>
        <taxon>Metazoa</taxon>
        <taxon>Ecdysozoa</taxon>
        <taxon>Arthropoda</taxon>
        <taxon>Hexapoda</taxon>
        <taxon>Insecta</taxon>
        <taxon>Pterygota</taxon>
        <taxon>Neoptera</taxon>
        <taxon>Endopterygota</taxon>
        <taxon>Hymenoptera</taxon>
        <taxon>Apocrita</taxon>
        <taxon>Aculeata</taxon>
        <taxon>Apoidea</taxon>
        <taxon>Anthophila</taxon>
        <taxon>Apidae</taxon>
        <taxon>Heterotrigona</taxon>
    </lineage>
</organism>
<evidence type="ECO:0000256" key="4">
    <source>
        <dbReference type="ARBA" id="ARBA00022679"/>
    </source>
</evidence>
<dbReference type="GO" id="GO:0005975">
    <property type="term" value="P:carbohydrate metabolic process"/>
    <property type="evidence" value="ECO:0007669"/>
    <property type="project" value="InterPro"/>
</dbReference>
<dbReference type="InterPro" id="IPR013785">
    <property type="entry name" value="Aldolase_TIM"/>
</dbReference>
<keyword evidence="4 7" id="KW-0808">Transferase</keyword>
<comment type="catalytic activity">
    <reaction evidence="7">
        <text>D-sedoheptulose 7-phosphate + D-glyceraldehyde 3-phosphate = D-erythrose 4-phosphate + beta-D-fructose 6-phosphate</text>
        <dbReference type="Rhea" id="RHEA:17053"/>
        <dbReference type="ChEBI" id="CHEBI:16897"/>
        <dbReference type="ChEBI" id="CHEBI:57483"/>
        <dbReference type="ChEBI" id="CHEBI:57634"/>
        <dbReference type="ChEBI" id="CHEBI:59776"/>
        <dbReference type="EC" id="2.2.1.2"/>
    </reaction>
</comment>
<dbReference type="PANTHER" id="PTHR10683:SF18">
    <property type="entry name" value="TRANSALDOLASE"/>
    <property type="match status" value="1"/>
</dbReference>
<comment type="similarity">
    <text evidence="2">Belongs to the transaldolase family. Type 1 subfamily.</text>
</comment>
<keyword evidence="6" id="KW-0704">Schiff base</keyword>
<dbReference type="PROSITE" id="PS00958">
    <property type="entry name" value="TRANSALDOLASE_2"/>
    <property type="match status" value="1"/>
</dbReference>
<evidence type="ECO:0000256" key="3">
    <source>
        <dbReference type="ARBA" id="ARBA00013151"/>
    </source>
</evidence>
<sequence length="247" mass="27881">TLREQVEAALDITCVLFGKEILNIIPGRVSTEVDARLSFNKEASIEKAKRLIALYEELGVDKNRVLIKLASTWEGIQAAKELEEKYGIHCNLTLLFSFAQAVACAEAGVTLISPFVDKKCYESKEDPGVLSVTKIFNYYKKFGYKTVVMGASFRNIGEIKELAGCDFLTISPKLLEELERSYEPVRKVLTLEAAKKSDLQKISLNEAEFRWLLNEDQMATDKLSEGIRKFAVDVHKLEKLLHEKIQS</sequence>
<name>A0A6V7GV42_9HYME</name>
<dbReference type="SUPFAM" id="SSF51569">
    <property type="entry name" value="Aldolase"/>
    <property type="match status" value="1"/>
</dbReference>
<dbReference type="EMBL" id="CAJDYZ010001340">
    <property type="protein sequence ID" value="CAD1468802.1"/>
    <property type="molecule type" value="Genomic_DNA"/>
</dbReference>
<gene>
    <name evidence="8" type="ORF">MHI_LOCUS68739</name>
</gene>
<evidence type="ECO:0000256" key="1">
    <source>
        <dbReference type="ARBA" id="ARBA00004857"/>
    </source>
</evidence>
<dbReference type="InterPro" id="IPR018225">
    <property type="entry name" value="Transaldolase_AS"/>
</dbReference>
<dbReference type="CDD" id="cd00957">
    <property type="entry name" value="Transaldolase_TalAB"/>
    <property type="match status" value="1"/>
</dbReference>
<comment type="function">
    <text evidence="7">Catalyzes the rate-limiting step of the non-oxidative phase in the pentose phosphate pathway. Catalyzes the reversible conversion of sedheptulose-7-phosphate and D-glyceraldehyde 3-phosphate into erythrose-4-phosphate and beta-D-fructose 6-phosphate.</text>
</comment>
<dbReference type="Pfam" id="PF00923">
    <property type="entry name" value="TAL_FSA"/>
    <property type="match status" value="1"/>
</dbReference>
<dbReference type="Proteomes" id="UP000752696">
    <property type="component" value="Unassembled WGS sequence"/>
</dbReference>
<protein>
    <recommendedName>
        <fullName evidence="3 7">Transaldolase</fullName>
        <ecNumber evidence="3 7">2.2.1.2</ecNumber>
    </recommendedName>
</protein>
<dbReference type="InterPro" id="IPR004730">
    <property type="entry name" value="Transaldolase_1"/>
</dbReference>
<evidence type="ECO:0000256" key="7">
    <source>
        <dbReference type="RuleBase" id="RU000501"/>
    </source>
</evidence>
<dbReference type="GO" id="GO:0004801">
    <property type="term" value="F:transaldolase activity"/>
    <property type="evidence" value="ECO:0007669"/>
    <property type="project" value="UniProtKB-EC"/>
</dbReference>